<reference evidence="2 3" key="1">
    <citation type="submission" date="2023-08" db="EMBL/GenBank/DDBJ databases">
        <title>Black Yeasts Isolated from many extreme environments.</title>
        <authorList>
            <person name="Coleine C."/>
            <person name="Stajich J.E."/>
            <person name="Selbmann L."/>
        </authorList>
    </citation>
    <scope>NUCLEOTIDE SEQUENCE [LARGE SCALE GENOMIC DNA]</scope>
    <source>
        <strain evidence="2 3">CCFEE 5792</strain>
    </source>
</reference>
<name>A0AAV9MUE1_9EURO</name>
<evidence type="ECO:0000256" key="1">
    <source>
        <dbReference type="SAM" id="MobiDB-lite"/>
    </source>
</evidence>
<dbReference type="RefSeq" id="XP_064700668.1">
    <property type="nucleotide sequence ID" value="XM_064853714.1"/>
</dbReference>
<dbReference type="GeneID" id="89978335"/>
<accession>A0AAV9MUE1</accession>
<dbReference type="AlphaFoldDB" id="A0AAV9MUE1"/>
<dbReference type="Proteomes" id="UP001358417">
    <property type="component" value="Unassembled WGS sequence"/>
</dbReference>
<feature type="region of interest" description="Disordered" evidence="1">
    <location>
        <begin position="87"/>
        <end position="107"/>
    </location>
</feature>
<sequence>MRRTDRRLRSNDEKLPLVPAGTSNFGTFLQLDNSATADLAQTIFGTMGELAGIVPEALTHAIRRGGAKDGLEIAELYAGHEDEPVNLHKSKLPDLPVSSRTRGAQFPESPHHKLTAVELNERIDEYIMAHTEEVPLVRSVDFFIGPGPTTATDLQQYQNFGARIGCIVFELHKAESIEVQDGTLSTEPTNDQFLPHVDETTLPEEETLSLQHADTLIDDHLQLDTDDSDDDALDLGLSASQDERQLRAEHQKKVAEWEEGRPWQVLFEEVEKIINRGSAGQSKDVFTTDEIDDFVTDVFEPSVTSSIDTEHEACFNLAPWSFLPSSQATRSQTTEAS</sequence>
<dbReference type="EMBL" id="JAVRRD010000040">
    <property type="protein sequence ID" value="KAK5045029.1"/>
    <property type="molecule type" value="Genomic_DNA"/>
</dbReference>
<keyword evidence="3" id="KW-1185">Reference proteome</keyword>
<evidence type="ECO:0000313" key="3">
    <source>
        <dbReference type="Proteomes" id="UP001358417"/>
    </source>
</evidence>
<organism evidence="2 3">
    <name type="scientific">Exophiala bonariae</name>
    <dbReference type="NCBI Taxonomy" id="1690606"/>
    <lineage>
        <taxon>Eukaryota</taxon>
        <taxon>Fungi</taxon>
        <taxon>Dikarya</taxon>
        <taxon>Ascomycota</taxon>
        <taxon>Pezizomycotina</taxon>
        <taxon>Eurotiomycetes</taxon>
        <taxon>Chaetothyriomycetidae</taxon>
        <taxon>Chaetothyriales</taxon>
        <taxon>Herpotrichiellaceae</taxon>
        <taxon>Exophiala</taxon>
    </lineage>
</organism>
<protein>
    <submittedName>
        <fullName evidence="2">Uncharacterized protein</fullName>
    </submittedName>
</protein>
<gene>
    <name evidence="2" type="ORF">LTR84_010177</name>
</gene>
<proteinExistence type="predicted"/>
<evidence type="ECO:0000313" key="2">
    <source>
        <dbReference type="EMBL" id="KAK5045029.1"/>
    </source>
</evidence>
<comment type="caution">
    <text evidence="2">The sequence shown here is derived from an EMBL/GenBank/DDBJ whole genome shotgun (WGS) entry which is preliminary data.</text>
</comment>